<organism evidence="1 2">
    <name type="scientific">Epilithonimonas arachidiradicis</name>
    <dbReference type="NCBI Taxonomy" id="1617282"/>
    <lineage>
        <taxon>Bacteria</taxon>
        <taxon>Pseudomonadati</taxon>
        <taxon>Bacteroidota</taxon>
        <taxon>Flavobacteriia</taxon>
        <taxon>Flavobacteriales</taxon>
        <taxon>Weeksellaceae</taxon>
        <taxon>Chryseobacterium group</taxon>
        <taxon>Epilithonimonas</taxon>
    </lineage>
</organism>
<reference evidence="1 2" key="1">
    <citation type="submission" date="2018-09" db="EMBL/GenBank/DDBJ databases">
        <title>Genomic Encyclopedia of Archaeal and Bacterial Type Strains, Phase II (KMG-II): from individual species to whole genera.</title>
        <authorList>
            <person name="Goeker M."/>
        </authorList>
    </citation>
    <scope>NUCLEOTIDE SEQUENCE [LARGE SCALE GENOMIC DNA]</scope>
    <source>
        <strain evidence="1 2">DSM 27620</strain>
    </source>
</reference>
<accession>A0A420DBT5</accession>
<name>A0A420DBT5_9FLAO</name>
<dbReference type="OrthoDB" id="1263066at2"/>
<dbReference type="AlphaFoldDB" id="A0A420DBT5"/>
<protein>
    <submittedName>
        <fullName evidence="1">Uncharacterized protein</fullName>
    </submittedName>
</protein>
<proteinExistence type="predicted"/>
<dbReference type="EMBL" id="RAQH01000002">
    <property type="protein sequence ID" value="RKE88765.1"/>
    <property type="molecule type" value="Genomic_DNA"/>
</dbReference>
<dbReference type="Proteomes" id="UP000285906">
    <property type="component" value="Unassembled WGS sequence"/>
</dbReference>
<gene>
    <name evidence="1" type="ORF">BXY58_0888</name>
</gene>
<comment type="caution">
    <text evidence="1">The sequence shown here is derived from an EMBL/GenBank/DDBJ whole genome shotgun (WGS) entry which is preliminary data.</text>
</comment>
<dbReference type="RefSeq" id="WP_120212575.1">
    <property type="nucleotide sequence ID" value="NZ_RAQH01000002.1"/>
</dbReference>
<sequence length="130" mass="15178">MEFEHSNSIIIGSDIGVTLKPIKNNRKGKVRLIVRKDGEIFVSRITNDRFLEIINAVDQIKRDSLGAQYTYLDPSSSSITIYNDKHDKKVYYTENLTRNSQKSENQKDFWYATKLIIDAARLRMEELIDY</sequence>
<evidence type="ECO:0000313" key="2">
    <source>
        <dbReference type="Proteomes" id="UP000285906"/>
    </source>
</evidence>
<evidence type="ECO:0000313" key="1">
    <source>
        <dbReference type="EMBL" id="RKE88765.1"/>
    </source>
</evidence>